<keyword evidence="6" id="KW-0328">Glycosyltransferase</keyword>
<organism evidence="17 18">
    <name type="scientific">Cellulomonas chitinilytica</name>
    <dbReference type="NCBI Taxonomy" id="398759"/>
    <lineage>
        <taxon>Bacteria</taxon>
        <taxon>Bacillati</taxon>
        <taxon>Actinomycetota</taxon>
        <taxon>Actinomycetes</taxon>
        <taxon>Micrococcales</taxon>
        <taxon>Cellulomonadaceae</taxon>
        <taxon>Cellulomonas</taxon>
    </lineage>
</organism>
<keyword evidence="18" id="KW-1185">Reference proteome</keyword>
<proteinExistence type="inferred from homology"/>
<dbReference type="GO" id="GO:0085029">
    <property type="term" value="P:extracellular matrix assembly"/>
    <property type="evidence" value="ECO:0007669"/>
    <property type="project" value="TreeGrafter"/>
</dbReference>
<dbReference type="SUPFAM" id="SSF53448">
    <property type="entry name" value="Nucleotide-diphospho-sugar transferases"/>
    <property type="match status" value="1"/>
</dbReference>
<keyword evidence="5" id="KW-1003">Cell membrane</keyword>
<evidence type="ECO:0000259" key="16">
    <source>
        <dbReference type="Pfam" id="PF00535"/>
    </source>
</evidence>
<comment type="function">
    <text evidence="9">Glycosaminoglycan synthesis. The hyaluronic acid capsule is involved in the pathogenicity of group A Streptococci; it may be the major virulence determinant.</text>
</comment>
<dbReference type="GO" id="GO:0030213">
    <property type="term" value="P:hyaluronan biosynthetic process"/>
    <property type="evidence" value="ECO:0007669"/>
    <property type="project" value="TreeGrafter"/>
</dbReference>
<evidence type="ECO:0000256" key="13">
    <source>
        <dbReference type="ARBA" id="ARBA00047709"/>
    </source>
</evidence>
<evidence type="ECO:0000256" key="2">
    <source>
        <dbReference type="ARBA" id="ARBA00004698"/>
    </source>
</evidence>
<evidence type="ECO:0000256" key="3">
    <source>
        <dbReference type="ARBA" id="ARBA00006782"/>
    </source>
</evidence>
<evidence type="ECO:0000256" key="14">
    <source>
        <dbReference type="ARBA" id="ARBA00048168"/>
    </source>
</evidence>
<dbReference type="Pfam" id="PF00535">
    <property type="entry name" value="Glycos_transf_2"/>
    <property type="match status" value="1"/>
</dbReference>
<dbReference type="PANTHER" id="PTHR22913">
    <property type="entry name" value="HYALURONAN SYNTHASE"/>
    <property type="match status" value="1"/>
</dbReference>
<gene>
    <name evidence="17" type="primary">hasA</name>
    <name evidence="17" type="ORF">Cch01nite_13010</name>
</gene>
<comment type="catalytic activity">
    <reaction evidence="13">
        <text>[hyaluronan](n) + UDP-N-acetyl-alpha-D-glucosamine = N-acetyl-beta-D-glucosaminyl-(1-&gt;4)-[hyaluronan](n) + UDP + H(+)</text>
        <dbReference type="Rhea" id="RHEA:20465"/>
        <dbReference type="Rhea" id="RHEA-COMP:12583"/>
        <dbReference type="Rhea" id="RHEA-COMP:12585"/>
        <dbReference type="ChEBI" id="CHEBI:15378"/>
        <dbReference type="ChEBI" id="CHEBI:57705"/>
        <dbReference type="ChEBI" id="CHEBI:58223"/>
        <dbReference type="ChEBI" id="CHEBI:132153"/>
        <dbReference type="ChEBI" id="CHEBI:132154"/>
        <dbReference type="EC" id="2.4.1.212"/>
    </reaction>
</comment>
<dbReference type="AlphaFoldDB" id="A0A919NZS2"/>
<dbReference type="EMBL" id="BONK01000004">
    <property type="protein sequence ID" value="GIG20577.1"/>
    <property type="molecule type" value="Genomic_DNA"/>
</dbReference>
<evidence type="ECO:0000256" key="5">
    <source>
        <dbReference type="ARBA" id="ARBA00022475"/>
    </source>
</evidence>
<evidence type="ECO:0000256" key="4">
    <source>
        <dbReference type="ARBA" id="ARBA00012207"/>
    </source>
</evidence>
<evidence type="ECO:0000256" key="9">
    <source>
        <dbReference type="ARBA" id="ARBA00037408"/>
    </source>
</evidence>
<keyword evidence="15" id="KW-1133">Transmembrane helix</keyword>
<keyword evidence="8 15" id="KW-0472">Membrane</keyword>
<comment type="caution">
    <text evidence="17">The sequence shown here is derived from an EMBL/GenBank/DDBJ whole genome shotgun (WGS) entry which is preliminary data.</text>
</comment>
<comment type="catalytic activity">
    <reaction evidence="14">
        <text>N-acetyl-beta-D-glucosaminyl-(1-&gt;4)-[hyaluronan](n) + UDP-alpha-D-glucuronate = [hyaluronan](n+1) + UDP + H(+)</text>
        <dbReference type="Rhea" id="RHEA:12528"/>
        <dbReference type="Rhea" id="RHEA-COMP:12585"/>
        <dbReference type="Rhea" id="RHEA-COMP:12587"/>
        <dbReference type="ChEBI" id="CHEBI:15378"/>
        <dbReference type="ChEBI" id="CHEBI:58052"/>
        <dbReference type="ChEBI" id="CHEBI:58223"/>
        <dbReference type="ChEBI" id="CHEBI:132153"/>
        <dbReference type="ChEBI" id="CHEBI:132154"/>
        <dbReference type="EC" id="2.4.1.212"/>
    </reaction>
</comment>
<name>A0A919NZS2_9CELL</name>
<protein>
    <recommendedName>
        <fullName evidence="10">Hyaluronan synthase</fullName>
        <ecNumber evidence="4">2.4.1.212</ecNumber>
    </recommendedName>
    <alternativeName>
        <fullName evidence="12">Hyaluronate synthase</fullName>
    </alternativeName>
    <alternativeName>
        <fullName evidence="11">Hyaluronic acid synthase</fullName>
    </alternativeName>
</protein>
<dbReference type="CDD" id="cd06423">
    <property type="entry name" value="CESA_like"/>
    <property type="match status" value="1"/>
</dbReference>
<feature type="transmembrane region" description="Helical" evidence="15">
    <location>
        <begin position="21"/>
        <end position="43"/>
    </location>
</feature>
<evidence type="ECO:0000256" key="10">
    <source>
        <dbReference type="ARBA" id="ARBA00040508"/>
    </source>
</evidence>
<comment type="pathway">
    <text evidence="2">Glycan biosynthesis; hyaluronan biosynthesis.</text>
</comment>
<evidence type="ECO:0000256" key="1">
    <source>
        <dbReference type="ARBA" id="ARBA00004236"/>
    </source>
</evidence>
<accession>A0A919NZS2</accession>
<evidence type="ECO:0000256" key="15">
    <source>
        <dbReference type="SAM" id="Phobius"/>
    </source>
</evidence>
<feature type="domain" description="Glycosyltransferase 2-like" evidence="16">
    <location>
        <begin position="95"/>
        <end position="263"/>
    </location>
</feature>
<comment type="similarity">
    <text evidence="3">Belongs to the NodC/HAS family.</text>
</comment>
<dbReference type="EC" id="2.4.1.212" evidence="4"/>
<feature type="transmembrane region" description="Helical" evidence="15">
    <location>
        <begin position="353"/>
        <end position="373"/>
    </location>
</feature>
<evidence type="ECO:0000256" key="8">
    <source>
        <dbReference type="ARBA" id="ARBA00023136"/>
    </source>
</evidence>
<dbReference type="InterPro" id="IPR029044">
    <property type="entry name" value="Nucleotide-diphossugar_trans"/>
</dbReference>
<evidence type="ECO:0000256" key="6">
    <source>
        <dbReference type="ARBA" id="ARBA00022676"/>
    </source>
</evidence>
<comment type="subcellular location">
    <subcellularLocation>
        <location evidence="1">Cell membrane</location>
    </subcellularLocation>
</comment>
<evidence type="ECO:0000256" key="11">
    <source>
        <dbReference type="ARBA" id="ARBA00042148"/>
    </source>
</evidence>
<evidence type="ECO:0000313" key="18">
    <source>
        <dbReference type="Proteomes" id="UP000632740"/>
    </source>
</evidence>
<dbReference type="Proteomes" id="UP000632740">
    <property type="component" value="Unassembled WGS sequence"/>
</dbReference>
<dbReference type="GO" id="GO:0050501">
    <property type="term" value="F:hyaluronan synthase activity"/>
    <property type="evidence" value="ECO:0007669"/>
    <property type="project" value="UniProtKB-EC"/>
</dbReference>
<dbReference type="Gene3D" id="3.90.550.10">
    <property type="entry name" value="Spore Coat Polysaccharide Biosynthesis Protein SpsA, Chain A"/>
    <property type="match status" value="1"/>
</dbReference>
<sequence>MTVGTGPDRDDELSARVSTSGATWLLTATAVAMALYASFHLWVILVADRNPWVDSVYLVAVLCVLVQLVLAARDQQPRPDRADGASTAGLKVAALVPAYNEDPDALRRCLSSLLAQTRPLSAVCVVDDGSTSGDYAEVKAWFLARCEETGVDGSWTRQKNGGKRQAQMTGARLAPDADIYLTIDSDTIVDARATEEALPRFADESVQSVAGHILVLNYRTNLLTRLQEVWFGAWQMVDRGGLSAMGCVLVNSGGCAYYRAAVLLDNAEQYLGETLFGRSVQQSDDSLLTMFALQRGRAVQQASVFAFTLMPERLGHHARQQLRWMRGSYLRAVCRFQELPVRGLAYWIHLLKWARTVAGVAVLVGIAVAGHGVKPGGLVWSGAVAAALVLLISTPYLSLRRSDQTAWQRALTFACAPLVGLWQATVIGGLRLYALATVTKVGWGTRKSVEVTA</sequence>
<dbReference type="InterPro" id="IPR001173">
    <property type="entry name" value="Glyco_trans_2-like"/>
</dbReference>
<reference evidence="17" key="1">
    <citation type="submission" date="2021-01" db="EMBL/GenBank/DDBJ databases">
        <title>Whole genome shotgun sequence of Cellulomonas chitinilytica NBRC 110799.</title>
        <authorList>
            <person name="Komaki H."/>
            <person name="Tamura T."/>
        </authorList>
    </citation>
    <scope>NUCLEOTIDE SEQUENCE</scope>
    <source>
        <strain evidence="17">NBRC 110799</strain>
    </source>
</reference>
<keyword evidence="15" id="KW-0812">Transmembrane</keyword>
<dbReference type="RefSeq" id="WP_203750224.1">
    <property type="nucleotide sequence ID" value="NZ_BONK01000004.1"/>
</dbReference>
<feature type="transmembrane region" description="Helical" evidence="15">
    <location>
        <begin position="55"/>
        <end position="72"/>
    </location>
</feature>
<feature type="transmembrane region" description="Helical" evidence="15">
    <location>
        <begin position="411"/>
        <end position="434"/>
    </location>
</feature>
<evidence type="ECO:0000256" key="7">
    <source>
        <dbReference type="ARBA" id="ARBA00022679"/>
    </source>
</evidence>
<dbReference type="PANTHER" id="PTHR22913:SF12">
    <property type="entry name" value="MANNURONAN SYNTHASE"/>
    <property type="match status" value="1"/>
</dbReference>
<evidence type="ECO:0000313" key="17">
    <source>
        <dbReference type="EMBL" id="GIG20577.1"/>
    </source>
</evidence>
<keyword evidence="7" id="KW-0808">Transferase</keyword>
<evidence type="ECO:0000256" key="12">
    <source>
        <dbReference type="ARBA" id="ARBA00043237"/>
    </source>
</evidence>
<dbReference type="GO" id="GO:0005886">
    <property type="term" value="C:plasma membrane"/>
    <property type="evidence" value="ECO:0007669"/>
    <property type="project" value="UniProtKB-SubCell"/>
</dbReference>
<feature type="transmembrane region" description="Helical" evidence="15">
    <location>
        <begin position="379"/>
        <end position="399"/>
    </location>
</feature>